<feature type="transmembrane region" description="Helical" evidence="7">
    <location>
        <begin position="222"/>
        <end position="243"/>
    </location>
</feature>
<evidence type="ECO:0000256" key="7">
    <source>
        <dbReference type="RuleBase" id="RU363032"/>
    </source>
</evidence>
<dbReference type="PANTHER" id="PTHR30193:SF37">
    <property type="entry name" value="INNER MEMBRANE ABC TRANSPORTER PERMEASE PROTEIN YCJO"/>
    <property type="match status" value="1"/>
</dbReference>
<feature type="transmembrane region" description="Helical" evidence="7">
    <location>
        <begin position="94"/>
        <end position="115"/>
    </location>
</feature>
<keyword evidence="6 7" id="KW-0472">Membrane</keyword>
<feature type="transmembrane region" description="Helical" evidence="7">
    <location>
        <begin position="30"/>
        <end position="49"/>
    </location>
</feature>
<keyword evidence="10" id="KW-1185">Reference proteome</keyword>
<dbReference type="InterPro" id="IPR051393">
    <property type="entry name" value="ABC_transporter_permease"/>
</dbReference>
<organism evidence="9 10">
    <name type="scientific">Bifidobacterium phasiani</name>
    <dbReference type="NCBI Taxonomy" id="2834431"/>
    <lineage>
        <taxon>Bacteria</taxon>
        <taxon>Bacillati</taxon>
        <taxon>Actinomycetota</taxon>
        <taxon>Actinomycetes</taxon>
        <taxon>Bifidobacteriales</taxon>
        <taxon>Bifidobacteriaceae</taxon>
        <taxon>Bifidobacterium</taxon>
    </lineage>
</organism>
<reference evidence="9 10" key="1">
    <citation type="submission" date="2021-05" db="EMBL/GenBank/DDBJ databases">
        <title>Phylogenetic classification of ten novel species belonging to the genus Bifidobacterium comprising B. colchicus sp. nov., B. abeli sp. nov., B. bicoloris sp. nov., B. guerezis sp. nov., B. rosaliae sp. nov., B. santillanensis sp. nov., B. argentati sp. nov., B. amazzoni sp. nov., B. pluviali sp. nov., and B. pinnaculum sp. nov.</title>
        <authorList>
            <person name="Lugli G.A."/>
            <person name="Ruiz Garcia L."/>
            <person name="Margolles A."/>
            <person name="Ventura M."/>
        </authorList>
    </citation>
    <scope>NUCLEOTIDE SEQUENCE [LARGE SCALE GENOMIC DNA]</scope>
    <source>
        <strain evidence="9 10">6T3</strain>
    </source>
</reference>
<dbReference type="CDD" id="cd06261">
    <property type="entry name" value="TM_PBP2"/>
    <property type="match status" value="1"/>
</dbReference>
<evidence type="ECO:0000256" key="3">
    <source>
        <dbReference type="ARBA" id="ARBA00022475"/>
    </source>
</evidence>
<name>A0ABS6W6I9_9BIFI</name>
<evidence type="ECO:0000313" key="9">
    <source>
        <dbReference type="EMBL" id="MBW3082106.1"/>
    </source>
</evidence>
<keyword evidence="5 7" id="KW-1133">Transmembrane helix</keyword>
<comment type="similarity">
    <text evidence="7">Belongs to the binding-protein-dependent transport system permease family.</text>
</comment>
<protein>
    <submittedName>
        <fullName evidence="9">Sugar ABC transporter permease</fullName>
    </submittedName>
</protein>
<keyword evidence="4 7" id="KW-0812">Transmembrane</keyword>
<evidence type="ECO:0000256" key="5">
    <source>
        <dbReference type="ARBA" id="ARBA00022989"/>
    </source>
</evidence>
<evidence type="ECO:0000256" key="6">
    <source>
        <dbReference type="ARBA" id="ARBA00023136"/>
    </source>
</evidence>
<evidence type="ECO:0000256" key="4">
    <source>
        <dbReference type="ARBA" id="ARBA00022692"/>
    </source>
</evidence>
<evidence type="ECO:0000256" key="1">
    <source>
        <dbReference type="ARBA" id="ARBA00004651"/>
    </source>
</evidence>
<dbReference type="RefSeq" id="WP_219079892.1">
    <property type="nucleotide sequence ID" value="NZ_JAHBBD010000002.1"/>
</dbReference>
<gene>
    <name evidence="9" type="ORF">KIH73_01695</name>
</gene>
<evidence type="ECO:0000259" key="8">
    <source>
        <dbReference type="PROSITE" id="PS50928"/>
    </source>
</evidence>
<dbReference type="InterPro" id="IPR000515">
    <property type="entry name" value="MetI-like"/>
</dbReference>
<feature type="domain" description="ABC transmembrane type-1" evidence="8">
    <location>
        <begin position="90"/>
        <end position="303"/>
    </location>
</feature>
<keyword evidence="3" id="KW-1003">Cell membrane</keyword>
<evidence type="ECO:0000313" key="10">
    <source>
        <dbReference type="Proteomes" id="UP000812844"/>
    </source>
</evidence>
<evidence type="ECO:0000256" key="2">
    <source>
        <dbReference type="ARBA" id="ARBA00022448"/>
    </source>
</evidence>
<accession>A0ABS6W6I9</accession>
<dbReference type="Proteomes" id="UP000812844">
    <property type="component" value="Unassembled WGS sequence"/>
</dbReference>
<dbReference type="PROSITE" id="PS50928">
    <property type="entry name" value="ABC_TM1"/>
    <property type="match status" value="1"/>
</dbReference>
<feature type="transmembrane region" description="Helical" evidence="7">
    <location>
        <begin position="176"/>
        <end position="201"/>
    </location>
</feature>
<feature type="transmembrane region" description="Helical" evidence="7">
    <location>
        <begin position="284"/>
        <end position="306"/>
    </location>
</feature>
<dbReference type="EMBL" id="JAHBBD010000002">
    <property type="protein sequence ID" value="MBW3082106.1"/>
    <property type="molecule type" value="Genomic_DNA"/>
</dbReference>
<proteinExistence type="inferred from homology"/>
<feature type="transmembrane region" description="Helical" evidence="7">
    <location>
        <begin position="127"/>
        <end position="147"/>
    </location>
</feature>
<sequence length="315" mass="34838">MTIRRKTKAVYASDRELERRKRMRNLKEDVAASWFLLPICAVFVVLYAVPLAQTLYYSLTDWDGLNLNPGWVGLENYAKIFSDASILEGLGFTIVYAVLTTLLVTVIAIPLAVQLNQRFLGRNFARSLFFFLSVPSLALMGMVWKLILSPLQSGMINTLLVNLGLDTVPWLSNSRLAQACVIFVGVWAQIGWHATLYLAYLQSIPSDLYEQARVDGANARQQFIHITLPQLTPGIVVSMFLLMSGGLKVYDLPFTLTGGGPGFATNTVSQAIIDRGIGQQQYGIASALSVLFTIAMCVVIFAQLGISSMIQRRFV</sequence>
<dbReference type="Pfam" id="PF00528">
    <property type="entry name" value="BPD_transp_1"/>
    <property type="match status" value="1"/>
</dbReference>
<dbReference type="PANTHER" id="PTHR30193">
    <property type="entry name" value="ABC TRANSPORTER PERMEASE PROTEIN"/>
    <property type="match status" value="1"/>
</dbReference>
<keyword evidence="2 7" id="KW-0813">Transport</keyword>
<comment type="subcellular location">
    <subcellularLocation>
        <location evidence="1 7">Cell membrane</location>
        <topology evidence="1 7">Multi-pass membrane protein</topology>
    </subcellularLocation>
</comment>
<comment type="caution">
    <text evidence="9">The sequence shown here is derived from an EMBL/GenBank/DDBJ whole genome shotgun (WGS) entry which is preliminary data.</text>
</comment>